<proteinExistence type="predicted"/>
<protein>
    <submittedName>
        <fullName evidence="2">Uncharacterized protein</fullName>
    </submittedName>
</protein>
<name>A0A1V4KB91_PATFA</name>
<dbReference type="EMBL" id="LSYS01003963">
    <property type="protein sequence ID" value="OPJ81678.1"/>
    <property type="molecule type" value="Genomic_DNA"/>
</dbReference>
<reference evidence="2 3" key="1">
    <citation type="submission" date="2016-02" db="EMBL/GenBank/DDBJ databases">
        <title>Band-tailed pigeon sequencing and assembly.</title>
        <authorList>
            <person name="Soares A.E."/>
            <person name="Novak B.J."/>
            <person name="Rice E.S."/>
            <person name="O'Connell B."/>
            <person name="Chang D."/>
            <person name="Weber S."/>
            <person name="Shapiro B."/>
        </authorList>
    </citation>
    <scope>NUCLEOTIDE SEQUENCE [LARGE SCALE GENOMIC DNA]</scope>
    <source>
        <strain evidence="2">BTP2013</strain>
        <tissue evidence="2">Blood</tissue>
    </source>
</reference>
<comment type="caution">
    <text evidence="2">The sequence shown here is derived from an EMBL/GenBank/DDBJ whole genome shotgun (WGS) entry which is preliminary data.</text>
</comment>
<gene>
    <name evidence="2" type="ORF">AV530_014674</name>
</gene>
<accession>A0A1V4KB91</accession>
<sequence>MEKTLERCILDTFRHTGEEAPRHAALLQQQFHDARLISPCEQQLHKPGVHPKYRGASSSSHPQVSRMTAAVSPGSLPCDTHQHSISRPHLQLPTKWQPALLPTVKMAPPSP</sequence>
<dbReference type="AlphaFoldDB" id="A0A1V4KB91"/>
<evidence type="ECO:0000313" key="2">
    <source>
        <dbReference type="EMBL" id="OPJ81678.1"/>
    </source>
</evidence>
<keyword evidence="3" id="KW-1185">Reference proteome</keyword>
<organism evidence="2 3">
    <name type="scientific">Patagioenas fasciata monilis</name>
    <dbReference type="NCBI Taxonomy" id="372326"/>
    <lineage>
        <taxon>Eukaryota</taxon>
        <taxon>Metazoa</taxon>
        <taxon>Chordata</taxon>
        <taxon>Craniata</taxon>
        <taxon>Vertebrata</taxon>
        <taxon>Euteleostomi</taxon>
        <taxon>Archelosauria</taxon>
        <taxon>Archosauria</taxon>
        <taxon>Dinosauria</taxon>
        <taxon>Saurischia</taxon>
        <taxon>Theropoda</taxon>
        <taxon>Coelurosauria</taxon>
        <taxon>Aves</taxon>
        <taxon>Neognathae</taxon>
        <taxon>Neoaves</taxon>
        <taxon>Columbimorphae</taxon>
        <taxon>Columbiformes</taxon>
        <taxon>Columbidae</taxon>
        <taxon>Patagioenas</taxon>
    </lineage>
</organism>
<feature type="compositionally biased region" description="Polar residues" evidence="1">
    <location>
        <begin position="56"/>
        <end position="66"/>
    </location>
</feature>
<evidence type="ECO:0000313" key="3">
    <source>
        <dbReference type="Proteomes" id="UP000190648"/>
    </source>
</evidence>
<evidence type="ECO:0000256" key="1">
    <source>
        <dbReference type="SAM" id="MobiDB-lite"/>
    </source>
</evidence>
<feature type="region of interest" description="Disordered" evidence="1">
    <location>
        <begin position="45"/>
        <end position="111"/>
    </location>
</feature>
<dbReference type="Proteomes" id="UP000190648">
    <property type="component" value="Unassembled WGS sequence"/>
</dbReference>